<gene>
    <name evidence="1" type="ORF">CUMW_263810</name>
</gene>
<dbReference type="Proteomes" id="UP000236630">
    <property type="component" value="Unassembled WGS sequence"/>
</dbReference>
<proteinExistence type="predicted"/>
<dbReference type="EMBL" id="BDQV01000872">
    <property type="protein sequence ID" value="GAY68398.1"/>
    <property type="molecule type" value="Genomic_DNA"/>
</dbReference>
<dbReference type="AlphaFoldDB" id="A0A2H5QUU2"/>
<keyword evidence="2" id="KW-1185">Reference proteome</keyword>
<comment type="caution">
    <text evidence="1">The sequence shown here is derived from an EMBL/GenBank/DDBJ whole genome shotgun (WGS) entry which is preliminary data.</text>
</comment>
<organism evidence="1 2">
    <name type="scientific">Citrus unshiu</name>
    <name type="common">Satsuma mandarin</name>
    <name type="synonym">Citrus nobilis var. unshiu</name>
    <dbReference type="NCBI Taxonomy" id="55188"/>
    <lineage>
        <taxon>Eukaryota</taxon>
        <taxon>Viridiplantae</taxon>
        <taxon>Streptophyta</taxon>
        <taxon>Embryophyta</taxon>
        <taxon>Tracheophyta</taxon>
        <taxon>Spermatophyta</taxon>
        <taxon>Magnoliopsida</taxon>
        <taxon>eudicotyledons</taxon>
        <taxon>Gunneridae</taxon>
        <taxon>Pentapetalae</taxon>
        <taxon>rosids</taxon>
        <taxon>malvids</taxon>
        <taxon>Sapindales</taxon>
        <taxon>Rutaceae</taxon>
        <taxon>Aurantioideae</taxon>
        <taxon>Citrus</taxon>
    </lineage>
</organism>
<evidence type="ECO:0000313" key="1">
    <source>
        <dbReference type="EMBL" id="GAY68398.1"/>
    </source>
</evidence>
<protein>
    <submittedName>
        <fullName evidence="1">Uncharacterized protein</fullName>
    </submittedName>
</protein>
<sequence>MGQYFPSSFLHLSSINGQSSMVSCESDLGRPCSGKSVSFGQLTRFRSSNEKAILLREMTQDLDNHISKSFEDGGDYANRQRWTRRYLRAGGRFPFRVKKARYQQPTTSRCFSVAGNSFSEEKDVRDVHPLLLLQMSCSPIKVLKFQQSLTISCFRLGGSWILAIYVKEPHNLILRL</sequence>
<reference evidence="1 2" key="1">
    <citation type="journal article" date="2017" name="Front. Genet.">
        <title>Draft sequencing of the heterozygous diploid genome of Satsuma (Citrus unshiu Marc.) using a hybrid assembly approach.</title>
        <authorList>
            <person name="Shimizu T."/>
            <person name="Tanizawa Y."/>
            <person name="Mochizuki T."/>
            <person name="Nagasaki H."/>
            <person name="Yoshioka T."/>
            <person name="Toyoda A."/>
            <person name="Fujiyama A."/>
            <person name="Kaminuma E."/>
            <person name="Nakamura Y."/>
        </authorList>
    </citation>
    <scope>NUCLEOTIDE SEQUENCE [LARGE SCALE GENOMIC DNA]</scope>
    <source>
        <strain evidence="2">cv. Miyagawa wase</strain>
    </source>
</reference>
<accession>A0A2H5QUU2</accession>
<name>A0A2H5QUU2_CITUN</name>
<evidence type="ECO:0000313" key="2">
    <source>
        <dbReference type="Proteomes" id="UP000236630"/>
    </source>
</evidence>